<dbReference type="EMBL" id="AZHE01000002">
    <property type="protein sequence ID" value="KHO00851.1"/>
    <property type="molecule type" value="Genomic_DNA"/>
</dbReference>
<dbReference type="RefSeq" id="XP_040681916.1">
    <property type="nucleotide sequence ID" value="XM_040820428.1"/>
</dbReference>
<gene>
    <name evidence="2" type="ORF">MAM_01629</name>
</gene>
<accession>A0A0B2X6D9</accession>
<keyword evidence="3" id="KW-1185">Reference proteome</keyword>
<dbReference type="GeneID" id="63736084"/>
<sequence length="150" mass="16172">MPPTTAPKSLQTVLAHCINGDGAKLNDFESTSNSSTDSENDSTGVHGPRPAASLPRTNNSMPVVEPTAPRTVRLLNLADGTAIQDVTSVVRGGLLVNIYFRARDNTISLSFLHSADAHAFYQYVQDNGLYIKNTKVVTFAGNWPPTYHAD</sequence>
<dbReference type="CDD" id="cd12261">
    <property type="entry name" value="RRM1_3_MRN1"/>
    <property type="match status" value="1"/>
</dbReference>
<reference evidence="2 3" key="1">
    <citation type="journal article" date="2014" name="Proc. Natl. Acad. Sci. U.S.A.">
        <title>Trajectory and genomic determinants of fungal-pathogen speciation and host adaptation.</title>
        <authorList>
            <person name="Hu X."/>
            <person name="Xiao G."/>
            <person name="Zheng P."/>
            <person name="Shang Y."/>
            <person name="Su Y."/>
            <person name="Zhang X."/>
            <person name="Liu X."/>
            <person name="Zhan S."/>
            <person name="St Leger R.J."/>
            <person name="Wang C."/>
        </authorList>
    </citation>
    <scope>NUCLEOTIDE SEQUENCE [LARGE SCALE GENOMIC DNA]</scope>
    <source>
        <strain evidence="2 3">ARSEF 1941</strain>
    </source>
</reference>
<evidence type="ECO:0000256" key="1">
    <source>
        <dbReference type="SAM" id="MobiDB-lite"/>
    </source>
</evidence>
<evidence type="ECO:0000313" key="2">
    <source>
        <dbReference type="EMBL" id="KHO00851.1"/>
    </source>
</evidence>
<dbReference type="STRING" id="1081103.A0A0B2X6D9"/>
<evidence type="ECO:0000313" key="3">
    <source>
        <dbReference type="Proteomes" id="UP000030816"/>
    </source>
</evidence>
<dbReference type="AlphaFoldDB" id="A0A0B2X6D9"/>
<dbReference type="HOGENOM" id="CLU_2004441_0_0_1"/>
<feature type="region of interest" description="Disordered" evidence="1">
    <location>
        <begin position="25"/>
        <end position="64"/>
    </location>
</feature>
<comment type="caution">
    <text evidence="2">The sequence shown here is derived from an EMBL/GenBank/DDBJ whole genome shotgun (WGS) entry which is preliminary data.</text>
</comment>
<proteinExistence type="predicted"/>
<dbReference type="OrthoDB" id="4939358at2759"/>
<protein>
    <submittedName>
        <fullName evidence="2">RNA recognition motif containing protein</fullName>
    </submittedName>
</protein>
<organism evidence="2 3">
    <name type="scientific">Metarhizium album (strain ARSEF 1941)</name>
    <dbReference type="NCBI Taxonomy" id="1081103"/>
    <lineage>
        <taxon>Eukaryota</taxon>
        <taxon>Fungi</taxon>
        <taxon>Dikarya</taxon>
        <taxon>Ascomycota</taxon>
        <taxon>Pezizomycotina</taxon>
        <taxon>Sordariomycetes</taxon>
        <taxon>Hypocreomycetidae</taxon>
        <taxon>Hypocreales</taxon>
        <taxon>Clavicipitaceae</taxon>
        <taxon>Metarhizium</taxon>
    </lineage>
</organism>
<name>A0A0B2X6D9_METAS</name>
<dbReference type="Proteomes" id="UP000030816">
    <property type="component" value="Unassembled WGS sequence"/>
</dbReference>